<protein>
    <submittedName>
        <fullName evidence="3">Uncharacterized protein</fullName>
    </submittedName>
</protein>
<evidence type="ECO:0000313" key="3">
    <source>
        <dbReference type="EMBL" id="EOB14163.1"/>
    </source>
</evidence>
<dbReference type="InterPro" id="IPR016024">
    <property type="entry name" value="ARM-type_fold"/>
</dbReference>
<dbReference type="EMBL" id="KB908942">
    <property type="protein sequence ID" value="EOB14163.1"/>
    <property type="molecule type" value="Genomic_DNA"/>
</dbReference>
<dbReference type="InterPro" id="IPR011989">
    <property type="entry name" value="ARM-like"/>
</dbReference>
<evidence type="ECO:0000256" key="2">
    <source>
        <dbReference type="PROSITE-ProRule" id="PRU00317"/>
    </source>
</evidence>
<dbReference type="GO" id="GO:0003723">
    <property type="term" value="F:RNA binding"/>
    <property type="evidence" value="ECO:0007669"/>
    <property type="project" value="InterPro"/>
</dbReference>
<accession>R0MMR1</accession>
<dbReference type="InterPro" id="IPR001313">
    <property type="entry name" value="Pumilio_RNA-bd_rpt"/>
</dbReference>
<dbReference type="OrthoDB" id="2195195at2759"/>
<name>R0MMR1_NOSB1</name>
<dbReference type="HOGENOM" id="CLU_1180530_0_0_1"/>
<proteinExistence type="predicted"/>
<keyword evidence="4" id="KW-1185">Reference proteome</keyword>
<reference evidence="3 4" key="1">
    <citation type="journal article" date="2013" name="BMC Genomics">
        <title>Comparative genomics of parasitic silkworm microsporidia reveal an association between genome expansion and host adaptation.</title>
        <authorList>
            <person name="Pan G."/>
            <person name="Xu J."/>
            <person name="Li T."/>
            <person name="Xia Q."/>
            <person name="Liu S.L."/>
            <person name="Zhang G."/>
            <person name="Li S."/>
            <person name="Li C."/>
            <person name="Liu H."/>
            <person name="Yang L."/>
            <person name="Liu T."/>
            <person name="Zhang X."/>
            <person name="Wu Z."/>
            <person name="Fan W."/>
            <person name="Dang X."/>
            <person name="Xiang H."/>
            <person name="Tao M."/>
            <person name="Li Y."/>
            <person name="Hu J."/>
            <person name="Li Z."/>
            <person name="Lin L."/>
            <person name="Luo J."/>
            <person name="Geng L."/>
            <person name="Wang L."/>
            <person name="Long M."/>
            <person name="Wan Y."/>
            <person name="He N."/>
            <person name="Zhang Z."/>
            <person name="Lu C."/>
            <person name="Keeling P.J."/>
            <person name="Wang J."/>
            <person name="Xiang Z."/>
            <person name="Zhou Z."/>
        </authorList>
    </citation>
    <scope>NUCLEOTIDE SEQUENCE [LARGE SCALE GENOMIC DNA]</scope>
    <source>
        <strain evidence="4">CQ1 / CVCC 102059</strain>
    </source>
</reference>
<evidence type="ECO:0000256" key="1">
    <source>
        <dbReference type="ARBA" id="ARBA00022737"/>
    </source>
</evidence>
<organism evidence="3 4">
    <name type="scientific">Nosema bombycis (strain CQ1 / CVCC 102059)</name>
    <name type="common">Microsporidian parasite</name>
    <name type="synonym">Pebrine of silkworm</name>
    <dbReference type="NCBI Taxonomy" id="578461"/>
    <lineage>
        <taxon>Eukaryota</taxon>
        <taxon>Fungi</taxon>
        <taxon>Fungi incertae sedis</taxon>
        <taxon>Microsporidia</taxon>
        <taxon>Nosematidae</taxon>
        <taxon>Nosema</taxon>
    </lineage>
</organism>
<dbReference type="VEuPathDB" id="MicrosporidiaDB:NBO_34g0013"/>
<evidence type="ECO:0000313" key="4">
    <source>
        <dbReference type="Proteomes" id="UP000016927"/>
    </source>
</evidence>
<sequence length="235" mass="27611">MTYLKLNYSKKIARKIVEVHLTLENIKSPHYSFIFEDLVEIGDKKTLDSISKFVENNFFELMNDKYGNYVLTKVIKKRPEDTEAFYSKLDLSTLNMNSNIVLRIFENFCKNRDIEKIKKILREFYHIDKDESVFQNLLLKFSDGLNTKYVTVICNLMDLDEDIFNVNNDFVKFYDNAWLNKKCGITLVKGFLEGGAKNKTKRKLLPKITLNKKLLKTKDGLKISNLIKTIKNTRH</sequence>
<gene>
    <name evidence="3" type="ORF">NBO_34g0013</name>
</gene>
<dbReference type="Proteomes" id="UP000016927">
    <property type="component" value="Unassembled WGS sequence"/>
</dbReference>
<dbReference type="SUPFAM" id="SSF48371">
    <property type="entry name" value="ARM repeat"/>
    <property type="match status" value="1"/>
</dbReference>
<dbReference type="PROSITE" id="PS50302">
    <property type="entry name" value="PUM"/>
    <property type="match status" value="1"/>
</dbReference>
<feature type="repeat" description="Pumilio" evidence="2">
    <location>
        <begin position="52"/>
        <end position="88"/>
    </location>
</feature>
<dbReference type="Gene3D" id="1.25.10.10">
    <property type="entry name" value="Leucine-rich Repeat Variant"/>
    <property type="match status" value="1"/>
</dbReference>
<dbReference type="AlphaFoldDB" id="R0MMR1"/>
<keyword evidence="1" id="KW-0677">Repeat</keyword>